<accession>A0A150HLA4</accession>
<keyword evidence="4 8" id="KW-0812">Transmembrane</keyword>
<dbReference type="PANTHER" id="PTHR42865:SF5">
    <property type="entry name" value="L-CYSTINE TRANSPORTER TCYP"/>
    <property type="match status" value="1"/>
</dbReference>
<dbReference type="Proteomes" id="UP000075680">
    <property type="component" value="Unassembled WGS sequence"/>
</dbReference>
<dbReference type="InterPro" id="IPR036458">
    <property type="entry name" value="Na:dicarbo_symporter_sf"/>
</dbReference>
<feature type="transmembrane region" description="Helical" evidence="8">
    <location>
        <begin position="264"/>
        <end position="284"/>
    </location>
</feature>
<name>A0A150HLA4_9GAMM</name>
<keyword evidence="7 8" id="KW-0472">Membrane</keyword>
<keyword evidence="3" id="KW-0813">Transport</keyword>
<dbReference type="RefSeq" id="WP_061519424.1">
    <property type="nucleotide sequence ID" value="NZ_JRUE01000215.1"/>
</dbReference>
<evidence type="ECO:0000256" key="2">
    <source>
        <dbReference type="ARBA" id="ARBA00006148"/>
    </source>
</evidence>
<keyword evidence="6 8" id="KW-1133">Transmembrane helix</keyword>
<dbReference type="Pfam" id="PF00375">
    <property type="entry name" value="SDF"/>
    <property type="match status" value="1"/>
</dbReference>
<evidence type="ECO:0000256" key="6">
    <source>
        <dbReference type="ARBA" id="ARBA00022989"/>
    </source>
</evidence>
<evidence type="ECO:0000313" key="9">
    <source>
        <dbReference type="EMBL" id="KXZ65657.1"/>
    </source>
</evidence>
<comment type="caution">
    <text evidence="9">The sequence shown here is derived from an EMBL/GenBank/DDBJ whole genome shotgun (WGS) entry which is preliminary data.</text>
</comment>
<dbReference type="GO" id="GO:0015293">
    <property type="term" value="F:symporter activity"/>
    <property type="evidence" value="ECO:0007669"/>
    <property type="project" value="InterPro"/>
</dbReference>
<dbReference type="PANTHER" id="PTHR42865">
    <property type="entry name" value="PROTON/GLUTAMATE-ASPARTATE SYMPORTER"/>
    <property type="match status" value="1"/>
</dbReference>
<dbReference type="PATRIC" id="fig|52133.18.peg.2835"/>
<protein>
    <submittedName>
        <fullName evidence="9">L-cystine uptake protein TcyP</fullName>
    </submittedName>
</protein>
<comment type="subcellular location">
    <subcellularLocation>
        <location evidence="1">Membrane</location>
        <topology evidence="1">Multi-pass membrane protein</topology>
    </subcellularLocation>
</comment>
<sequence length="453" mass="47851">MNALVLLNILVFILLLAGLFFSYRQDWSLSKKVLIGMVVGIVFGLALKTIYGDSPIIEQSIAWFNIVGNGYVQLLQMVIMPLIFSSILSAVVKLHQTTSLGKISVFTIGILLFTTAIAAIVGISVTNLFGLTAEGLVQGTKEAARLATIESQYIGQVSDLNIPQLLLSLFPQNPFADLTGIRPTAIISVVIFSAFLGVAALQLMAKDAVNGERIRHGIEALQALIISLVRLVMQFTPYGVLALMTKMVASANLADIVKLGEFVAASYLGLAIMFIVHGLILLFVRVNPIDFFKKVFPVLTFAFTSRSSAASIPLNIETQTKQLGVPEGIASFSASFGATIGQNGCAGLYPAMLAVMVAPTVGINPLEPLWIAQLVVIVTLSSIGVAGVGGGATFAALIVLPAMGLPVTLVALLISIEPLIDMGRTALNVNGSMTAGTATSQLLGVRNPDHEIT</sequence>
<evidence type="ECO:0000256" key="3">
    <source>
        <dbReference type="ARBA" id="ARBA00022448"/>
    </source>
</evidence>
<feature type="transmembrane region" description="Helical" evidence="8">
    <location>
        <begin position="71"/>
        <end position="91"/>
    </location>
</feature>
<dbReference type="PRINTS" id="PR00173">
    <property type="entry name" value="EDTRNSPORT"/>
</dbReference>
<dbReference type="AlphaFoldDB" id="A0A150HLA4"/>
<feature type="transmembrane region" description="Helical" evidence="8">
    <location>
        <begin position="185"/>
        <end position="203"/>
    </location>
</feature>
<feature type="transmembrane region" description="Helical" evidence="8">
    <location>
        <begin position="103"/>
        <end position="125"/>
    </location>
</feature>
<feature type="transmembrane region" description="Helical" evidence="8">
    <location>
        <begin position="223"/>
        <end position="244"/>
    </location>
</feature>
<organism evidence="9 10">
    <name type="scientific">Acinetobacter venetianus</name>
    <dbReference type="NCBI Taxonomy" id="52133"/>
    <lineage>
        <taxon>Bacteria</taxon>
        <taxon>Pseudomonadati</taxon>
        <taxon>Pseudomonadota</taxon>
        <taxon>Gammaproteobacteria</taxon>
        <taxon>Moraxellales</taxon>
        <taxon>Moraxellaceae</taxon>
        <taxon>Acinetobacter</taxon>
    </lineage>
</organism>
<evidence type="ECO:0000256" key="7">
    <source>
        <dbReference type="ARBA" id="ARBA00023136"/>
    </source>
</evidence>
<dbReference type="SUPFAM" id="SSF118215">
    <property type="entry name" value="Proton glutamate symport protein"/>
    <property type="match status" value="1"/>
</dbReference>
<gene>
    <name evidence="9" type="primary">tcyP</name>
    <name evidence="9" type="ORF">AVENLUH5627_02765</name>
</gene>
<dbReference type="EMBL" id="JRUE01000215">
    <property type="protein sequence ID" value="KXZ65657.1"/>
    <property type="molecule type" value="Genomic_DNA"/>
</dbReference>
<dbReference type="InterPro" id="IPR001991">
    <property type="entry name" value="Na-dicarboxylate_symporter"/>
</dbReference>
<evidence type="ECO:0000256" key="1">
    <source>
        <dbReference type="ARBA" id="ARBA00004141"/>
    </source>
</evidence>
<dbReference type="GO" id="GO:0015184">
    <property type="term" value="F:L-cystine transmembrane transporter activity"/>
    <property type="evidence" value="ECO:0007669"/>
    <property type="project" value="TreeGrafter"/>
</dbReference>
<evidence type="ECO:0000256" key="8">
    <source>
        <dbReference type="SAM" id="Phobius"/>
    </source>
</evidence>
<evidence type="ECO:0000256" key="5">
    <source>
        <dbReference type="ARBA" id="ARBA00022970"/>
    </source>
</evidence>
<feature type="transmembrane region" description="Helical" evidence="8">
    <location>
        <begin position="6"/>
        <end position="21"/>
    </location>
</feature>
<feature type="transmembrane region" description="Helical" evidence="8">
    <location>
        <begin position="33"/>
        <end position="51"/>
    </location>
</feature>
<keyword evidence="5" id="KW-0029">Amino-acid transport</keyword>
<feature type="transmembrane region" description="Helical" evidence="8">
    <location>
        <begin position="394"/>
        <end position="414"/>
    </location>
</feature>
<dbReference type="FunFam" id="1.10.3860.10:FF:000004">
    <property type="entry name" value="L-cystine transporter tcyP"/>
    <property type="match status" value="1"/>
</dbReference>
<dbReference type="GO" id="GO:0005886">
    <property type="term" value="C:plasma membrane"/>
    <property type="evidence" value="ECO:0007669"/>
    <property type="project" value="TreeGrafter"/>
</dbReference>
<feature type="transmembrane region" description="Helical" evidence="8">
    <location>
        <begin position="369"/>
        <end position="388"/>
    </location>
</feature>
<evidence type="ECO:0000256" key="4">
    <source>
        <dbReference type="ARBA" id="ARBA00022692"/>
    </source>
</evidence>
<proteinExistence type="inferred from homology"/>
<comment type="similarity">
    <text evidence="2">Belongs to the dicarboxylate/amino acid:cation symporter (DAACS) (TC 2.A.23) family.</text>
</comment>
<dbReference type="Gene3D" id="1.10.3860.10">
    <property type="entry name" value="Sodium:dicarboxylate symporter"/>
    <property type="match status" value="1"/>
</dbReference>
<reference evidence="9 10" key="1">
    <citation type="journal article" date="2016" name="Sci. Rep.">
        <title>Genomic and phenotypic characterization of the species Acinetobacter venetianus.</title>
        <authorList>
            <person name="Fondi M."/>
            <person name="Maida I."/>
            <person name="Perrin E."/>
            <person name="Orlandini V."/>
            <person name="La Torre L."/>
            <person name="Bosi E."/>
            <person name="Negroni A."/>
            <person name="Zanaroli G."/>
            <person name="Fava F."/>
            <person name="Decorosi F."/>
            <person name="Giovannetti L."/>
            <person name="Viti C."/>
            <person name="Vaneechoutte M."/>
            <person name="Dijkshoorn L."/>
            <person name="Fani R."/>
        </authorList>
    </citation>
    <scope>NUCLEOTIDE SEQUENCE [LARGE SCALE GENOMIC DNA]</scope>
    <source>
        <strain evidence="9 10">LUH5627</strain>
    </source>
</reference>
<evidence type="ECO:0000313" key="10">
    <source>
        <dbReference type="Proteomes" id="UP000075680"/>
    </source>
</evidence>